<keyword evidence="1" id="KW-0812">Transmembrane</keyword>
<sequence length="207" mass="23068">MANKQEEIPEWFLWLGENFGKVLLLVVLLLGLLFGVAYYIEHRLSGIESQLTYVPPRSYQPPDLSQYDSGDVTPDQLADRHLVYVPVYSHIYYEGGSPYPLETTLSIRNVSPSKPIYVSSVQYFDTSGKLARRYVDQLIKLAPLETIEFLVERHDSSGGSGANFLVDWRSDSKVDAPLIETVMVGVVGPQGIGFGKQGIEVTPDSEP</sequence>
<dbReference type="AlphaFoldDB" id="A0A5M6D674"/>
<accession>A0A5M6D674</accession>
<reference evidence="2 3" key="1">
    <citation type="submission" date="2019-08" db="EMBL/GenBank/DDBJ databases">
        <authorList>
            <person name="Dhanesh K."/>
            <person name="Kumar G."/>
            <person name="Sasikala C."/>
            <person name="Venkata Ramana C."/>
        </authorList>
    </citation>
    <scope>NUCLEOTIDE SEQUENCE [LARGE SCALE GENOMIC DNA]</scope>
    <source>
        <strain evidence="2 3">JC645</strain>
    </source>
</reference>
<proteinExistence type="predicted"/>
<name>A0A5M6D674_9BACT</name>
<evidence type="ECO:0000313" key="3">
    <source>
        <dbReference type="Proteomes" id="UP000324479"/>
    </source>
</evidence>
<gene>
    <name evidence="2" type="ORF">FYK55_12065</name>
</gene>
<keyword evidence="1" id="KW-1133">Transmembrane helix</keyword>
<evidence type="ECO:0000313" key="2">
    <source>
        <dbReference type="EMBL" id="KAA5543027.1"/>
    </source>
</evidence>
<dbReference type="Proteomes" id="UP000324479">
    <property type="component" value="Unassembled WGS sequence"/>
</dbReference>
<comment type="caution">
    <text evidence="2">The sequence shown here is derived from an EMBL/GenBank/DDBJ whole genome shotgun (WGS) entry which is preliminary data.</text>
</comment>
<dbReference type="EMBL" id="VWOX01000006">
    <property type="protein sequence ID" value="KAA5543027.1"/>
    <property type="molecule type" value="Genomic_DNA"/>
</dbReference>
<feature type="transmembrane region" description="Helical" evidence="1">
    <location>
        <begin position="22"/>
        <end position="40"/>
    </location>
</feature>
<dbReference type="RefSeq" id="WP_150076688.1">
    <property type="nucleotide sequence ID" value="NZ_VWOX01000006.1"/>
</dbReference>
<dbReference type="Pfam" id="PF11322">
    <property type="entry name" value="DUF3124"/>
    <property type="match status" value="1"/>
</dbReference>
<organism evidence="2 3">
    <name type="scientific">Roseiconus nitratireducens</name>
    <dbReference type="NCBI Taxonomy" id="2605748"/>
    <lineage>
        <taxon>Bacteria</taxon>
        <taxon>Pseudomonadati</taxon>
        <taxon>Planctomycetota</taxon>
        <taxon>Planctomycetia</taxon>
        <taxon>Pirellulales</taxon>
        <taxon>Pirellulaceae</taxon>
        <taxon>Roseiconus</taxon>
    </lineage>
</organism>
<keyword evidence="3" id="KW-1185">Reference proteome</keyword>
<keyword evidence="1" id="KW-0472">Membrane</keyword>
<evidence type="ECO:0000256" key="1">
    <source>
        <dbReference type="SAM" id="Phobius"/>
    </source>
</evidence>
<dbReference type="InterPro" id="IPR021471">
    <property type="entry name" value="DUF3124"/>
</dbReference>
<protein>
    <submittedName>
        <fullName evidence="2">DUF3124 domain-containing protein</fullName>
    </submittedName>
</protein>